<evidence type="ECO:0000256" key="1">
    <source>
        <dbReference type="ARBA" id="ARBA00023125"/>
    </source>
</evidence>
<dbReference type="InterPro" id="IPR023772">
    <property type="entry name" value="DNA-bd_HTH_TetR-type_CS"/>
</dbReference>
<dbReference type="OrthoDB" id="3235020at2"/>
<dbReference type="PROSITE" id="PS01081">
    <property type="entry name" value="HTH_TETR_1"/>
    <property type="match status" value="1"/>
</dbReference>
<dbReference type="GO" id="GO:0003700">
    <property type="term" value="F:DNA-binding transcription factor activity"/>
    <property type="evidence" value="ECO:0007669"/>
    <property type="project" value="TreeGrafter"/>
</dbReference>
<dbReference type="GO" id="GO:0000976">
    <property type="term" value="F:transcription cis-regulatory region binding"/>
    <property type="evidence" value="ECO:0007669"/>
    <property type="project" value="TreeGrafter"/>
</dbReference>
<dbReference type="Pfam" id="PF17754">
    <property type="entry name" value="TetR_C_14"/>
    <property type="match status" value="1"/>
</dbReference>
<dbReference type="PROSITE" id="PS50977">
    <property type="entry name" value="HTH_TETR_2"/>
    <property type="match status" value="1"/>
</dbReference>
<evidence type="ECO:0000259" key="3">
    <source>
        <dbReference type="PROSITE" id="PS50977"/>
    </source>
</evidence>
<dbReference type="InterPro" id="IPR050109">
    <property type="entry name" value="HTH-type_TetR-like_transc_reg"/>
</dbReference>
<dbReference type="InterPro" id="IPR041347">
    <property type="entry name" value="MftR_C"/>
</dbReference>
<accession>A0A4R1HHY1</accession>
<dbReference type="EMBL" id="SMFZ01000002">
    <property type="protein sequence ID" value="TCK20521.1"/>
    <property type="molecule type" value="Genomic_DNA"/>
</dbReference>
<dbReference type="PANTHER" id="PTHR30055:SF226">
    <property type="entry name" value="HTH-TYPE TRANSCRIPTIONAL REGULATOR PKSA"/>
    <property type="match status" value="1"/>
</dbReference>
<organism evidence="4 5">
    <name type="scientific">Pseudonocardia endophytica</name>
    <dbReference type="NCBI Taxonomy" id="401976"/>
    <lineage>
        <taxon>Bacteria</taxon>
        <taxon>Bacillati</taxon>
        <taxon>Actinomycetota</taxon>
        <taxon>Actinomycetes</taxon>
        <taxon>Pseudonocardiales</taxon>
        <taxon>Pseudonocardiaceae</taxon>
        <taxon>Pseudonocardia</taxon>
    </lineage>
</organism>
<keyword evidence="5" id="KW-1185">Reference proteome</keyword>
<dbReference type="RefSeq" id="WP_132429312.1">
    <property type="nucleotide sequence ID" value="NZ_SMFZ01000002.1"/>
</dbReference>
<evidence type="ECO:0000313" key="4">
    <source>
        <dbReference type="EMBL" id="TCK20521.1"/>
    </source>
</evidence>
<dbReference type="PANTHER" id="PTHR30055">
    <property type="entry name" value="HTH-TYPE TRANSCRIPTIONAL REGULATOR RUTR"/>
    <property type="match status" value="1"/>
</dbReference>
<dbReference type="Gene3D" id="1.10.357.10">
    <property type="entry name" value="Tetracycline Repressor, domain 2"/>
    <property type="match status" value="1"/>
</dbReference>
<evidence type="ECO:0000256" key="2">
    <source>
        <dbReference type="PROSITE-ProRule" id="PRU00335"/>
    </source>
</evidence>
<dbReference type="AlphaFoldDB" id="A0A4R1HHY1"/>
<keyword evidence="1 2" id="KW-0238">DNA-binding</keyword>
<dbReference type="InterPro" id="IPR009057">
    <property type="entry name" value="Homeodomain-like_sf"/>
</dbReference>
<protein>
    <submittedName>
        <fullName evidence="4">TetR family transcriptional regulator</fullName>
    </submittedName>
</protein>
<dbReference type="InterPro" id="IPR001647">
    <property type="entry name" value="HTH_TetR"/>
</dbReference>
<feature type="DNA-binding region" description="H-T-H motif" evidence="2">
    <location>
        <begin position="38"/>
        <end position="57"/>
    </location>
</feature>
<evidence type="ECO:0000313" key="5">
    <source>
        <dbReference type="Proteomes" id="UP000295560"/>
    </source>
</evidence>
<dbReference type="Proteomes" id="UP000295560">
    <property type="component" value="Unassembled WGS sequence"/>
</dbReference>
<sequence length="221" mass="24656">MTASTRRGRSAEGRAAVRRELVSAAAHLFTEQGYDETTVDDIATAAGVGRRTFFRYFRGKEDALSPDHERGLARIAEVFDAAHPTEPLLSVVLRAAETVFDLYLDDVDVARMRFALVREVPALRDREAASVHLYRRLFTRELTTRLSDVDDGELRAAVTGAAVVAAHNQALRRWLADGGRTEDLDACREHFRRVAPMLPLDDEPGLEDVVRRLEALEDRAG</sequence>
<reference evidence="4 5" key="1">
    <citation type="submission" date="2019-03" db="EMBL/GenBank/DDBJ databases">
        <title>Sequencing the genomes of 1000 actinobacteria strains.</title>
        <authorList>
            <person name="Klenk H.-P."/>
        </authorList>
    </citation>
    <scope>NUCLEOTIDE SEQUENCE [LARGE SCALE GENOMIC DNA]</scope>
    <source>
        <strain evidence="4 5">DSM 44969</strain>
    </source>
</reference>
<dbReference type="PRINTS" id="PR00455">
    <property type="entry name" value="HTHTETR"/>
</dbReference>
<gene>
    <name evidence="4" type="ORF">EV378_4480</name>
</gene>
<feature type="domain" description="HTH tetR-type" evidence="3">
    <location>
        <begin position="15"/>
        <end position="75"/>
    </location>
</feature>
<comment type="caution">
    <text evidence="4">The sequence shown here is derived from an EMBL/GenBank/DDBJ whole genome shotgun (WGS) entry which is preliminary data.</text>
</comment>
<dbReference type="SUPFAM" id="SSF46689">
    <property type="entry name" value="Homeodomain-like"/>
    <property type="match status" value="1"/>
</dbReference>
<dbReference type="Pfam" id="PF00440">
    <property type="entry name" value="TetR_N"/>
    <property type="match status" value="1"/>
</dbReference>
<name>A0A4R1HHY1_PSEEN</name>
<proteinExistence type="predicted"/>